<sequence length="351" mass="40329">MRAFTITVKSHLTLKRPELKEPICPPSSSNSCRGSPDSIKFVTKNRNKIFGISFPGGVFLVVGESNQIITPALIMSSMIRFSFVFLLISQMSRVMGQFGPDDNETNDGMLGIVPEMFDEDSEVNKNIYTEDKVTEFLAQCNDIQTCENCSIAFSNSHSLQNKSGTCDRLSIYAFDKLKLTQYHIKSKKSIVTDHAGAGYYLFAYMICLILGLYLLFVRHFRLKTLWDSYAHDPTQGMRSFRYERMLFKFDYQDPGANPEDMTRYEDWDVYHSSEDEDVDKHYNAMGAIGPEQAMLKKKKEAEQAKRAIKGSLIWPWNETSYDFSKVSYREGLRRDLDDFKDDDDIHFTSSI</sequence>
<gene>
    <name evidence="2" type="ORF">AFUS01_LOCUS25226</name>
</gene>
<proteinExistence type="predicted"/>
<dbReference type="AlphaFoldDB" id="A0A8J2KDW6"/>
<reference evidence="2" key="1">
    <citation type="submission" date="2021-06" db="EMBL/GenBank/DDBJ databases">
        <authorList>
            <person name="Hodson N. C."/>
            <person name="Mongue J. A."/>
            <person name="Jaron S. K."/>
        </authorList>
    </citation>
    <scope>NUCLEOTIDE SEQUENCE</scope>
</reference>
<dbReference type="Proteomes" id="UP000708208">
    <property type="component" value="Unassembled WGS sequence"/>
</dbReference>
<dbReference type="EMBL" id="CAJVCH010322619">
    <property type="protein sequence ID" value="CAG7786667.1"/>
    <property type="molecule type" value="Genomic_DNA"/>
</dbReference>
<keyword evidence="1" id="KW-1133">Transmembrane helix</keyword>
<evidence type="ECO:0000313" key="2">
    <source>
        <dbReference type="EMBL" id="CAG7786667.1"/>
    </source>
</evidence>
<keyword evidence="3" id="KW-1185">Reference proteome</keyword>
<protein>
    <submittedName>
        <fullName evidence="2">Uncharacterized protein</fullName>
    </submittedName>
</protein>
<evidence type="ECO:0000313" key="3">
    <source>
        <dbReference type="Proteomes" id="UP000708208"/>
    </source>
</evidence>
<keyword evidence="1" id="KW-0472">Membrane</keyword>
<comment type="caution">
    <text evidence="2">The sequence shown here is derived from an EMBL/GenBank/DDBJ whole genome shotgun (WGS) entry which is preliminary data.</text>
</comment>
<evidence type="ECO:0000256" key="1">
    <source>
        <dbReference type="SAM" id="Phobius"/>
    </source>
</evidence>
<feature type="transmembrane region" description="Helical" evidence="1">
    <location>
        <begin position="197"/>
        <end position="216"/>
    </location>
</feature>
<accession>A0A8J2KDW6</accession>
<name>A0A8J2KDW6_9HEXA</name>
<feature type="transmembrane region" description="Helical" evidence="1">
    <location>
        <begin position="68"/>
        <end position="88"/>
    </location>
</feature>
<organism evidence="2 3">
    <name type="scientific">Allacma fusca</name>
    <dbReference type="NCBI Taxonomy" id="39272"/>
    <lineage>
        <taxon>Eukaryota</taxon>
        <taxon>Metazoa</taxon>
        <taxon>Ecdysozoa</taxon>
        <taxon>Arthropoda</taxon>
        <taxon>Hexapoda</taxon>
        <taxon>Collembola</taxon>
        <taxon>Symphypleona</taxon>
        <taxon>Sminthuridae</taxon>
        <taxon>Allacma</taxon>
    </lineage>
</organism>
<keyword evidence="1" id="KW-0812">Transmembrane</keyword>